<evidence type="ECO:0000256" key="3">
    <source>
        <dbReference type="ARBA" id="ARBA00022801"/>
    </source>
</evidence>
<dbReference type="PANTHER" id="PTHR43101:SF1">
    <property type="entry name" value="BETA-FRUCTOSIDASE"/>
    <property type="match status" value="1"/>
</dbReference>
<dbReference type="EC" id="3.2.1.26" evidence="2"/>
<dbReference type="GO" id="GO:0005975">
    <property type="term" value="P:carbohydrate metabolic process"/>
    <property type="evidence" value="ECO:0007669"/>
    <property type="project" value="InterPro"/>
</dbReference>
<evidence type="ECO:0000256" key="4">
    <source>
        <dbReference type="ARBA" id="ARBA00023295"/>
    </source>
</evidence>
<dbReference type="Pfam" id="PF08244">
    <property type="entry name" value="Glyco_hydro_32C"/>
    <property type="match status" value="1"/>
</dbReference>
<gene>
    <name evidence="8" type="primary">sacA_3</name>
    <name evidence="8" type="ORF">SCNRRL3882_3738</name>
</gene>
<dbReference type="InterPro" id="IPR051214">
    <property type="entry name" value="GH32_Enzymes"/>
</dbReference>
<name>A0A2N9BAA5_STRCX</name>
<evidence type="ECO:0000313" key="9">
    <source>
        <dbReference type="Proteomes" id="UP000235464"/>
    </source>
</evidence>
<evidence type="ECO:0000259" key="6">
    <source>
        <dbReference type="Pfam" id="PF00251"/>
    </source>
</evidence>
<dbReference type="InterPro" id="IPR013320">
    <property type="entry name" value="ConA-like_dom_sf"/>
</dbReference>
<organism evidence="8 9">
    <name type="scientific">Streptomyces chartreusis NRRL 3882</name>
    <dbReference type="NCBI Taxonomy" id="1079985"/>
    <lineage>
        <taxon>Bacteria</taxon>
        <taxon>Bacillati</taxon>
        <taxon>Actinomycetota</taxon>
        <taxon>Actinomycetes</taxon>
        <taxon>Kitasatosporales</taxon>
        <taxon>Streptomycetaceae</taxon>
        <taxon>Streptomyces</taxon>
    </lineage>
</organism>
<feature type="domain" description="Glycosyl hydrolase family 32 N-terminal" evidence="6">
    <location>
        <begin position="31"/>
        <end position="341"/>
    </location>
</feature>
<dbReference type="Gene3D" id="2.115.10.20">
    <property type="entry name" value="Glycosyl hydrolase domain, family 43"/>
    <property type="match status" value="1"/>
</dbReference>
<dbReference type="GO" id="GO:0004564">
    <property type="term" value="F:beta-fructofuranosidase activity"/>
    <property type="evidence" value="ECO:0007669"/>
    <property type="project" value="UniProtKB-EC"/>
</dbReference>
<dbReference type="RefSeq" id="WP_010032163.1">
    <property type="nucleotide sequence ID" value="NZ_LT962942.1"/>
</dbReference>
<dbReference type="Proteomes" id="UP000235464">
    <property type="component" value="Chromosome I"/>
</dbReference>
<dbReference type="Pfam" id="PF00251">
    <property type="entry name" value="Glyco_hydro_32N"/>
    <property type="match status" value="1"/>
</dbReference>
<proteinExistence type="inferred from homology"/>
<evidence type="ECO:0000256" key="2">
    <source>
        <dbReference type="ARBA" id="ARBA00012758"/>
    </source>
</evidence>
<dbReference type="SMART" id="SM00640">
    <property type="entry name" value="Glyco_32"/>
    <property type="match status" value="1"/>
</dbReference>
<comment type="similarity">
    <text evidence="1 5">Belongs to the glycosyl hydrolase 32 family.</text>
</comment>
<protein>
    <recommendedName>
        <fullName evidence="2">beta-fructofuranosidase</fullName>
        <ecNumber evidence="2">3.2.1.26</ecNumber>
    </recommendedName>
</protein>
<dbReference type="InterPro" id="IPR013189">
    <property type="entry name" value="Glyco_hydro_32_C"/>
</dbReference>
<sequence length="514" mass="56606">MTHDLTLPSGTPIAEGLAERALRDPHRPRFHFTSPGGWLNDPNGLSQWDGVYHLFYQYNPLAPAHHRIHWGHATSTDLVHWTDEPVALVPGTDGPDRDGCWSGVLVDDGGVPTLVYSGRHGEHELPCLARGSADLKYWTKDRANPVITAPPEGVDITAFRDHCVWREGSGEDVVWRQLVGSGIRGAGGTAFLYESDDLRTWRYVGPLLTGDASQNRGELDWTGTMWECVDLFRLGEDGEASGTDVLVFSAWDEGTTHHPLYWTGRYEGDTFTPTALHRLDYGGRYFYAPQSTRDDLGRRIMFGWLQEGRTDEANAQAGWCGVMSLPRAVTLDANGNLIQAPVPELGLLRKDHLQVAAGPLTSPYTQLHRVRGDQLDIETTLRLAPGATARLVVRETPDGAERTVVEVSRAHDGTVGTLRLHRENSSLDPTVDTEPRYGGLPLGDDGRVDLRVLIDHSALEVFANGRPLTARLYPTRPDEAVGVGIGADGDVTLERFDAWQMASAFPDGPRPLWP</sequence>
<dbReference type="OrthoDB" id="9776657at2"/>
<dbReference type="SUPFAM" id="SSF75005">
    <property type="entry name" value="Arabinanase/levansucrase/invertase"/>
    <property type="match status" value="1"/>
</dbReference>
<dbReference type="PANTHER" id="PTHR43101">
    <property type="entry name" value="BETA-FRUCTOSIDASE"/>
    <property type="match status" value="1"/>
</dbReference>
<keyword evidence="9" id="KW-1185">Reference proteome</keyword>
<evidence type="ECO:0000256" key="5">
    <source>
        <dbReference type="RuleBase" id="RU362110"/>
    </source>
</evidence>
<keyword evidence="3 5" id="KW-0378">Hydrolase</keyword>
<evidence type="ECO:0000313" key="8">
    <source>
        <dbReference type="EMBL" id="SOR80283.1"/>
    </source>
</evidence>
<reference evidence="9" key="1">
    <citation type="submission" date="2017-11" db="EMBL/GenBank/DDBJ databases">
        <authorList>
            <person name="Wibberg D."/>
        </authorList>
    </citation>
    <scope>NUCLEOTIDE SEQUENCE [LARGE SCALE GENOMIC DNA]</scope>
</reference>
<dbReference type="CDD" id="cd08996">
    <property type="entry name" value="GH32_FFase"/>
    <property type="match status" value="1"/>
</dbReference>
<keyword evidence="4 5" id="KW-0326">Glycosidase</keyword>
<dbReference type="Gene3D" id="2.60.120.560">
    <property type="entry name" value="Exo-inulinase, domain 1"/>
    <property type="match status" value="1"/>
</dbReference>
<dbReference type="SUPFAM" id="SSF49899">
    <property type="entry name" value="Concanavalin A-like lectins/glucanases"/>
    <property type="match status" value="1"/>
</dbReference>
<feature type="domain" description="Glycosyl hydrolase family 32 C-terminal" evidence="7">
    <location>
        <begin position="365"/>
        <end position="500"/>
    </location>
</feature>
<dbReference type="EMBL" id="LT963352">
    <property type="protein sequence ID" value="SOR80283.1"/>
    <property type="molecule type" value="Genomic_DNA"/>
</dbReference>
<evidence type="ECO:0000256" key="1">
    <source>
        <dbReference type="ARBA" id="ARBA00009902"/>
    </source>
</evidence>
<dbReference type="AlphaFoldDB" id="A0A2N9BAA5"/>
<dbReference type="InterPro" id="IPR001362">
    <property type="entry name" value="Glyco_hydro_32"/>
</dbReference>
<dbReference type="InterPro" id="IPR023296">
    <property type="entry name" value="Glyco_hydro_beta-prop_sf"/>
</dbReference>
<evidence type="ECO:0000259" key="7">
    <source>
        <dbReference type="Pfam" id="PF08244"/>
    </source>
</evidence>
<dbReference type="InterPro" id="IPR013148">
    <property type="entry name" value="Glyco_hydro_32_N"/>
</dbReference>
<accession>A0A2N9BAA5</accession>